<protein>
    <submittedName>
        <fullName evidence="2">Uncharacterized protein</fullName>
    </submittedName>
</protein>
<evidence type="ECO:0000313" key="2">
    <source>
        <dbReference type="EMBL" id="KAF2635558.1"/>
    </source>
</evidence>
<reference evidence="2" key="1">
    <citation type="journal article" date="2020" name="Stud. Mycol.">
        <title>101 Dothideomycetes genomes: a test case for predicting lifestyles and emergence of pathogens.</title>
        <authorList>
            <person name="Haridas S."/>
            <person name="Albert R."/>
            <person name="Binder M."/>
            <person name="Bloem J."/>
            <person name="Labutti K."/>
            <person name="Salamov A."/>
            <person name="Andreopoulos B."/>
            <person name="Baker S."/>
            <person name="Barry K."/>
            <person name="Bills G."/>
            <person name="Bluhm B."/>
            <person name="Cannon C."/>
            <person name="Castanera R."/>
            <person name="Culley D."/>
            <person name="Daum C."/>
            <person name="Ezra D."/>
            <person name="Gonzalez J."/>
            <person name="Henrissat B."/>
            <person name="Kuo A."/>
            <person name="Liang C."/>
            <person name="Lipzen A."/>
            <person name="Lutzoni F."/>
            <person name="Magnuson J."/>
            <person name="Mondo S."/>
            <person name="Nolan M."/>
            <person name="Ohm R."/>
            <person name="Pangilinan J."/>
            <person name="Park H.-J."/>
            <person name="Ramirez L."/>
            <person name="Alfaro M."/>
            <person name="Sun H."/>
            <person name="Tritt A."/>
            <person name="Yoshinaga Y."/>
            <person name="Zwiers L.-H."/>
            <person name="Turgeon B."/>
            <person name="Goodwin S."/>
            <person name="Spatafora J."/>
            <person name="Crous P."/>
            <person name="Grigoriev I."/>
        </authorList>
    </citation>
    <scope>NUCLEOTIDE SEQUENCE</scope>
    <source>
        <strain evidence="2">CBS 473.64</strain>
    </source>
</reference>
<keyword evidence="3" id="KW-1185">Reference proteome</keyword>
<dbReference type="Proteomes" id="UP000799753">
    <property type="component" value="Unassembled WGS sequence"/>
</dbReference>
<evidence type="ECO:0000256" key="1">
    <source>
        <dbReference type="SAM" id="MobiDB-lite"/>
    </source>
</evidence>
<dbReference type="EMBL" id="MU006806">
    <property type="protein sequence ID" value="KAF2635558.1"/>
    <property type="molecule type" value="Genomic_DNA"/>
</dbReference>
<feature type="region of interest" description="Disordered" evidence="1">
    <location>
        <begin position="1"/>
        <end position="53"/>
    </location>
</feature>
<name>A0A6A6RN35_9PLEO</name>
<evidence type="ECO:0000313" key="3">
    <source>
        <dbReference type="Proteomes" id="UP000799753"/>
    </source>
</evidence>
<dbReference type="AlphaFoldDB" id="A0A6A6RN35"/>
<feature type="compositionally biased region" description="Polar residues" evidence="1">
    <location>
        <begin position="1"/>
        <end position="13"/>
    </location>
</feature>
<gene>
    <name evidence="2" type="ORF">P280DRAFT_193951</name>
</gene>
<organism evidence="2 3">
    <name type="scientific">Massarina eburnea CBS 473.64</name>
    <dbReference type="NCBI Taxonomy" id="1395130"/>
    <lineage>
        <taxon>Eukaryota</taxon>
        <taxon>Fungi</taxon>
        <taxon>Dikarya</taxon>
        <taxon>Ascomycota</taxon>
        <taxon>Pezizomycotina</taxon>
        <taxon>Dothideomycetes</taxon>
        <taxon>Pleosporomycetidae</taxon>
        <taxon>Pleosporales</taxon>
        <taxon>Massarineae</taxon>
        <taxon>Massarinaceae</taxon>
        <taxon>Massarina</taxon>
    </lineage>
</organism>
<proteinExistence type="predicted"/>
<feature type="compositionally biased region" description="Basic and acidic residues" evidence="1">
    <location>
        <begin position="28"/>
        <end position="37"/>
    </location>
</feature>
<accession>A0A6A6RN35</accession>
<sequence>MTDTSTRNRNRSQGRLDRDARMGICGSDRSRSFRGNREPNGTSCGNALPGPVHDTRRNCREAALEASRTGLQTLGPTPLTDRTGVVSRHESGTVGNHASGSEGQGIGLFGMCRSSCRRKKSTVHWPNRTFPRCIRDLRVHARHVAVQVAGTRLLAARPAAVTDAGGGVAENADAGEVGNVGRVIVIGAFVASRAVRVGPRSALLAERRCGVCGRGCVVAVYRLRGF</sequence>